<dbReference type="InterPro" id="IPR044855">
    <property type="entry name" value="CoA-Trfase_III_dom3_sf"/>
</dbReference>
<dbReference type="GO" id="GO:0016740">
    <property type="term" value="F:transferase activity"/>
    <property type="evidence" value="ECO:0007669"/>
    <property type="project" value="UniProtKB-KW"/>
</dbReference>
<accession>A0A4Y3WGJ0</accession>
<dbReference type="InterPro" id="IPR003673">
    <property type="entry name" value="CoA-Trfase_fam_III"/>
</dbReference>
<proteinExistence type="predicted"/>
<reference evidence="2 3" key="1">
    <citation type="submission" date="2019-06" db="EMBL/GenBank/DDBJ databases">
        <title>Whole genome shotgun sequence of Nitrobacter winogradskyi NBRC 14297.</title>
        <authorList>
            <person name="Hosoyama A."/>
            <person name="Uohara A."/>
            <person name="Ohji S."/>
            <person name="Ichikawa N."/>
        </authorList>
    </citation>
    <scope>NUCLEOTIDE SEQUENCE [LARGE SCALE GENOMIC DNA]</scope>
    <source>
        <strain evidence="2 3">NBRC 14297</strain>
    </source>
</reference>
<evidence type="ECO:0000313" key="3">
    <source>
        <dbReference type="Proteomes" id="UP000318825"/>
    </source>
</evidence>
<dbReference type="Proteomes" id="UP000318825">
    <property type="component" value="Unassembled WGS sequence"/>
</dbReference>
<organism evidence="2 3">
    <name type="scientific">Nitrobacter winogradskyi</name>
    <name type="common">Nitrobacter agilis</name>
    <dbReference type="NCBI Taxonomy" id="913"/>
    <lineage>
        <taxon>Bacteria</taxon>
        <taxon>Pseudomonadati</taxon>
        <taxon>Pseudomonadota</taxon>
        <taxon>Alphaproteobacteria</taxon>
        <taxon>Hyphomicrobiales</taxon>
        <taxon>Nitrobacteraceae</taxon>
        <taxon>Nitrobacter</taxon>
    </lineage>
</organism>
<comment type="caution">
    <text evidence="2">The sequence shown here is derived from an EMBL/GenBank/DDBJ whole genome shotgun (WGS) entry which is preliminary data.</text>
</comment>
<gene>
    <name evidence="2" type="ORF">NWI01_31020</name>
</gene>
<protein>
    <submittedName>
        <fullName evidence="2">CoA transferase</fullName>
    </submittedName>
</protein>
<dbReference type="InterPro" id="IPR023606">
    <property type="entry name" value="CoA-Trfase_III_dom_1_sf"/>
</dbReference>
<dbReference type="PANTHER" id="PTHR48228">
    <property type="entry name" value="SUCCINYL-COA--D-CITRAMALATE COA-TRANSFERASE"/>
    <property type="match status" value="1"/>
</dbReference>
<dbReference type="RefSeq" id="WP_181410538.1">
    <property type="nucleotide sequence ID" value="NZ_BJNF01000094.1"/>
</dbReference>
<dbReference type="Gene3D" id="3.30.1540.10">
    <property type="entry name" value="formyl-coa transferase, domain 3"/>
    <property type="match status" value="1"/>
</dbReference>
<dbReference type="SUPFAM" id="SSF89796">
    <property type="entry name" value="CoA-transferase family III (CaiB/BaiF)"/>
    <property type="match status" value="2"/>
</dbReference>
<dbReference type="AlphaFoldDB" id="A0A4Y3WGJ0"/>
<dbReference type="Pfam" id="PF02515">
    <property type="entry name" value="CoA_transf_3"/>
    <property type="match status" value="2"/>
</dbReference>
<evidence type="ECO:0000256" key="1">
    <source>
        <dbReference type="SAM" id="MobiDB-lite"/>
    </source>
</evidence>
<keyword evidence="2" id="KW-0808">Transferase</keyword>
<dbReference type="Gene3D" id="3.40.50.10540">
    <property type="entry name" value="Crotonobetainyl-coa:carnitine coa-transferase, domain 1"/>
    <property type="match status" value="3"/>
</dbReference>
<dbReference type="EMBL" id="BJNF01000094">
    <property type="protein sequence ID" value="GEC17210.1"/>
    <property type="molecule type" value="Genomic_DNA"/>
</dbReference>
<dbReference type="PANTHER" id="PTHR48228:SF4">
    <property type="entry name" value="BLR3030 PROTEIN"/>
    <property type="match status" value="1"/>
</dbReference>
<evidence type="ECO:0000313" key="2">
    <source>
        <dbReference type="EMBL" id="GEC17210.1"/>
    </source>
</evidence>
<sequence>MADKTDDQNSQAGKSAAAGCKQEATASTRRDAIRIGVGAVFAPVLSQESASAQSGTAAGPREAAPFQGIRIIERSKTLAGRLAGQLFADQGAEVFVERWGVSGPNDLDNDYFDRGKIVLPLGSLADTSSADIIIVDGEKSISRAPHQIVIRVTAAVPGDEAYGHLPADCSEDLLNALVGFYTDMSITGAMLGRPVIYSPLPLCSVYAGVNGAVAAAAALVDRERTGRGREIIASRLAGGLSAIGALALTSKGLPEHLSPIVIGGLPEGMTPEQFRTMTNEARANPARQLYLEQRFAPLSAPYRALDGRFILPMAGPNRRLTERCLRALGLWEEALAAGMVDANAYDPANFKDARRNLADSLALGFSFTSMLADRLAPIFASRTAAEWERSLNASGVPATVILSWEDWQRNAHARESRIFTSVHGVDGTQIGRPSWVASAQPYPDLQAARRADCLPTRSVPPPKDTGTKPSRLPLAGYTLVDFSNVVAGPSAGRMFVELGATVYSVVPMAPNHSPTIVVMWSGELAAGKRSIIVNAGTAGGAEVIRKLVAKADFVLGNMLDDQMTRLRIDPLTLAQFNPSAIGIQLAALRGERRGERHNDMGYDPAQQGTTGVMVRFGPEGAPTFHGIASCVDYLCGYLAVWAGLVALVARERRKDGRGDWAETSLATAATLTQILLQQTREPASARGADATGMNAGERVYQLSDGWIFAQAPRDISAELVSKTVAAALAVLKARGINAVPVQTVRQLADRHRDKPSRTVRFERTESDGWTTECFAPTWLVFDGVIPSRPPAASRIGADGPAVLADLGYGRDDIERFVSSGVIGRTEWSKV</sequence>
<feature type="region of interest" description="Disordered" evidence="1">
    <location>
        <begin position="1"/>
        <end position="23"/>
    </location>
</feature>
<name>A0A4Y3WGJ0_NITWI</name>
<dbReference type="InterPro" id="IPR050509">
    <property type="entry name" value="CoA-transferase_III"/>
</dbReference>